<evidence type="ECO:0000256" key="7">
    <source>
        <dbReference type="SAM" id="Phobius"/>
    </source>
</evidence>
<dbReference type="SUPFAM" id="SSF48726">
    <property type="entry name" value="Immunoglobulin"/>
    <property type="match status" value="2"/>
</dbReference>
<feature type="signal peptide" evidence="8">
    <location>
        <begin position="1"/>
        <end position="23"/>
    </location>
</feature>
<evidence type="ECO:0000256" key="1">
    <source>
        <dbReference type="ARBA" id="ARBA00004370"/>
    </source>
</evidence>
<dbReference type="AlphaFoldDB" id="A0A667G4S4"/>
<feature type="transmembrane region" description="Helical" evidence="7">
    <location>
        <begin position="305"/>
        <end position="327"/>
    </location>
</feature>
<dbReference type="InterPro" id="IPR007110">
    <property type="entry name" value="Ig-like_dom"/>
</dbReference>
<evidence type="ECO:0000256" key="6">
    <source>
        <dbReference type="ARBA" id="ARBA00023319"/>
    </source>
</evidence>
<evidence type="ECO:0000256" key="2">
    <source>
        <dbReference type="ARBA" id="ARBA00022692"/>
    </source>
</evidence>
<keyword evidence="5" id="KW-0675">Receptor</keyword>
<reference evidence="10" key="1">
    <citation type="submission" date="2025-08" db="UniProtKB">
        <authorList>
            <consortium name="Ensembl"/>
        </authorList>
    </citation>
    <scope>IDENTIFICATION</scope>
</reference>
<dbReference type="InterPro" id="IPR013106">
    <property type="entry name" value="Ig_V-set"/>
</dbReference>
<evidence type="ECO:0000256" key="8">
    <source>
        <dbReference type="SAM" id="SignalP"/>
    </source>
</evidence>
<dbReference type="InterPro" id="IPR036179">
    <property type="entry name" value="Ig-like_dom_sf"/>
</dbReference>
<dbReference type="SMART" id="SM00409">
    <property type="entry name" value="IG"/>
    <property type="match status" value="1"/>
</dbReference>
<proteinExistence type="predicted"/>
<protein>
    <recommendedName>
        <fullName evidence="9">Ig-like domain-containing protein</fullName>
    </recommendedName>
</protein>
<dbReference type="SMART" id="SM00407">
    <property type="entry name" value="IGc1"/>
    <property type="match status" value="1"/>
</dbReference>
<dbReference type="Pfam" id="PF07654">
    <property type="entry name" value="C1-set"/>
    <property type="match status" value="1"/>
</dbReference>
<feature type="domain" description="Ig-like" evidence="9">
    <location>
        <begin position="7"/>
        <end position="118"/>
    </location>
</feature>
<dbReference type="GO" id="GO:0016020">
    <property type="term" value="C:membrane"/>
    <property type="evidence" value="ECO:0007669"/>
    <property type="project" value="UniProtKB-SubCell"/>
</dbReference>
<dbReference type="Pfam" id="PF07686">
    <property type="entry name" value="V-set"/>
    <property type="match status" value="1"/>
</dbReference>
<dbReference type="SMART" id="SM00408">
    <property type="entry name" value="IGc2"/>
    <property type="match status" value="1"/>
</dbReference>
<keyword evidence="8" id="KW-0732">Signal</keyword>
<feature type="chain" id="PRO_5045468116" description="Ig-like domain-containing protein" evidence="8">
    <location>
        <begin position="24"/>
        <end position="339"/>
    </location>
</feature>
<keyword evidence="11" id="KW-1185">Reference proteome</keyword>
<sequence>MLLSEAPIFLRLTAVPLAGGVAAISLTQQAVAVGRVGSSATLSCQASAYVSYIHWYLHQEGTALKRILRLDMSRLYVERYGGLEVDKIDAKKGKESNSCELSVKKLQKSDEGVYYCSAWEAHSPAPLFGAGTLLRVTDKNPDEDTSPKPTIFLPSIAEVNLHKAGTYLSLLENFFPDVIEIDWKEQDGKTILTSQQGNTMKTKDTYMKYTWLTVSEESMGKEHKCIVKQEKNKRRFEQEILFPSINKGVVTVSPLSSPGDGGVDVYSPIVLVRESLQPRTSEMCETNRWLLLDPRQVQLVNTSAYYTYLLLVIKSMVYTVIIAICLLGRPELCDNGKSS</sequence>
<keyword evidence="3 7" id="KW-1133">Transmembrane helix</keyword>
<dbReference type="InterPro" id="IPR051117">
    <property type="entry name" value="TRG_var/const_region"/>
</dbReference>
<comment type="subcellular location">
    <subcellularLocation>
        <location evidence="1">Membrane</location>
    </subcellularLocation>
</comment>
<accession>A0A667G4S4</accession>
<dbReference type="PROSITE" id="PS50835">
    <property type="entry name" value="IG_LIKE"/>
    <property type="match status" value="1"/>
</dbReference>
<evidence type="ECO:0000313" key="10">
    <source>
        <dbReference type="Ensembl" id="ENSLCNP00005008179.1"/>
    </source>
</evidence>
<dbReference type="Gene3D" id="2.60.40.10">
    <property type="entry name" value="Immunoglobulins"/>
    <property type="match status" value="2"/>
</dbReference>
<evidence type="ECO:0000313" key="11">
    <source>
        <dbReference type="Proteomes" id="UP000472241"/>
    </source>
</evidence>
<dbReference type="InterPro" id="IPR003597">
    <property type="entry name" value="Ig_C1-set"/>
</dbReference>
<dbReference type="InterPro" id="IPR003599">
    <property type="entry name" value="Ig_sub"/>
</dbReference>
<keyword evidence="4 7" id="KW-0472">Membrane</keyword>
<dbReference type="InterPro" id="IPR003598">
    <property type="entry name" value="Ig_sub2"/>
</dbReference>
<evidence type="ECO:0000256" key="5">
    <source>
        <dbReference type="ARBA" id="ARBA00023170"/>
    </source>
</evidence>
<evidence type="ECO:0000259" key="9">
    <source>
        <dbReference type="PROSITE" id="PS50835"/>
    </source>
</evidence>
<keyword evidence="6" id="KW-0393">Immunoglobulin domain</keyword>
<dbReference type="InterPro" id="IPR013783">
    <property type="entry name" value="Ig-like_fold"/>
</dbReference>
<dbReference type="SMART" id="SM00406">
    <property type="entry name" value="IGv"/>
    <property type="match status" value="1"/>
</dbReference>
<dbReference type="PANTHER" id="PTHR19256:SF65">
    <property type="entry name" value="T CELL RECEPTOR GAMMA CONSTANT 1-RELATED"/>
    <property type="match status" value="1"/>
</dbReference>
<name>A0A667G4S4_LYNCA</name>
<dbReference type="PANTHER" id="PTHR19256">
    <property type="entry name" value="T-CELL RECEPTOR GAMMA CHAIN"/>
    <property type="match status" value="1"/>
</dbReference>
<dbReference type="Proteomes" id="UP000472241">
    <property type="component" value="Unplaced"/>
</dbReference>
<organism evidence="10 11">
    <name type="scientific">Lynx canadensis</name>
    <name type="common">Canada lynx</name>
    <name type="synonym">Felis canadensis</name>
    <dbReference type="NCBI Taxonomy" id="61383"/>
    <lineage>
        <taxon>Eukaryota</taxon>
        <taxon>Metazoa</taxon>
        <taxon>Chordata</taxon>
        <taxon>Craniata</taxon>
        <taxon>Vertebrata</taxon>
        <taxon>Euteleostomi</taxon>
        <taxon>Mammalia</taxon>
        <taxon>Eutheria</taxon>
        <taxon>Laurasiatheria</taxon>
        <taxon>Carnivora</taxon>
        <taxon>Feliformia</taxon>
        <taxon>Felidae</taxon>
        <taxon>Felinae</taxon>
        <taxon>Lynx</taxon>
    </lineage>
</organism>
<reference evidence="10" key="2">
    <citation type="submission" date="2025-09" db="UniProtKB">
        <authorList>
            <consortium name="Ensembl"/>
        </authorList>
    </citation>
    <scope>IDENTIFICATION</scope>
</reference>
<keyword evidence="2 7" id="KW-0812">Transmembrane</keyword>
<evidence type="ECO:0000256" key="3">
    <source>
        <dbReference type="ARBA" id="ARBA00022989"/>
    </source>
</evidence>
<evidence type="ECO:0000256" key="4">
    <source>
        <dbReference type="ARBA" id="ARBA00023136"/>
    </source>
</evidence>
<dbReference type="Ensembl" id="ENSLCNT00005009186.1">
    <property type="protein sequence ID" value="ENSLCNP00005008179.1"/>
    <property type="gene ID" value="ENSLCNG00005005368.1"/>
</dbReference>